<keyword evidence="3" id="KW-1185">Reference proteome</keyword>
<dbReference type="InterPro" id="IPR051548">
    <property type="entry name" value="Grx-like_ET"/>
</dbReference>
<dbReference type="EMBL" id="CP095061">
    <property type="protein sequence ID" value="UOQ68103.1"/>
    <property type="molecule type" value="Genomic_DNA"/>
</dbReference>
<accession>A0ABY4GB83</accession>
<organism evidence="2 3">
    <name type="scientific">Hymenobacter volaticus</name>
    <dbReference type="NCBI Taxonomy" id="2932254"/>
    <lineage>
        <taxon>Bacteria</taxon>
        <taxon>Pseudomonadati</taxon>
        <taxon>Bacteroidota</taxon>
        <taxon>Cytophagia</taxon>
        <taxon>Cytophagales</taxon>
        <taxon>Hymenobacteraceae</taxon>
        <taxon>Hymenobacter</taxon>
    </lineage>
</organism>
<sequence length="257" mass="28487">MNFSSAACRLTAGRLVALLVSILVLEMWPTLPAAASTAPRPLHEDVTAFLKKVVTPDGQVNYTAAGHEAAALQTLIHRVQHFDIAGATASERKAFYLNAYNLTVIKAVADAYPLTSVMKLPGFFDKKEHAIAGELLTLNELENKLRKVYADPRIHFALVCGARSCPRLRAEAYAPAVLDAQLTNQARKVLQDPLFIWVEASTNKVLVSEIFKWYEADFKATGKSTLAYINQYRGAKLIPVNAALDFYSYDWTLNDRK</sequence>
<gene>
    <name evidence="2" type="ORF">MUN86_09765</name>
</gene>
<proteinExistence type="predicted"/>
<dbReference type="PANTHER" id="PTHR34386">
    <property type="entry name" value="GLUTAREDOXIN"/>
    <property type="match status" value="1"/>
</dbReference>
<protein>
    <submittedName>
        <fullName evidence="2">DUF547 domain-containing protein</fullName>
    </submittedName>
</protein>
<reference evidence="2" key="1">
    <citation type="submission" date="2022-04" db="EMBL/GenBank/DDBJ databases">
        <title>Hymenobacter sp. isolated from the air.</title>
        <authorList>
            <person name="Won M."/>
            <person name="Lee C.-M."/>
            <person name="Woen H.-Y."/>
            <person name="Kwon S.-W."/>
        </authorList>
    </citation>
    <scope>NUCLEOTIDE SEQUENCE</scope>
    <source>
        <strain evidence="2">5420S-77</strain>
    </source>
</reference>
<dbReference type="Proteomes" id="UP000830401">
    <property type="component" value="Chromosome"/>
</dbReference>
<evidence type="ECO:0000259" key="1">
    <source>
        <dbReference type="Pfam" id="PF04784"/>
    </source>
</evidence>
<dbReference type="Pfam" id="PF04784">
    <property type="entry name" value="DUF547"/>
    <property type="match status" value="1"/>
</dbReference>
<evidence type="ECO:0000313" key="2">
    <source>
        <dbReference type="EMBL" id="UOQ68103.1"/>
    </source>
</evidence>
<dbReference type="RefSeq" id="WP_245124719.1">
    <property type="nucleotide sequence ID" value="NZ_CP095061.1"/>
</dbReference>
<name>A0ABY4GB83_9BACT</name>
<evidence type="ECO:0000313" key="3">
    <source>
        <dbReference type="Proteomes" id="UP000830401"/>
    </source>
</evidence>
<dbReference type="PANTHER" id="PTHR34386:SF1">
    <property type="entry name" value="GLUTAREDOXIN-LIKE PROTEIN NRDH"/>
    <property type="match status" value="1"/>
</dbReference>
<feature type="domain" description="DUF547" evidence="1">
    <location>
        <begin position="88"/>
        <end position="188"/>
    </location>
</feature>
<dbReference type="InterPro" id="IPR006869">
    <property type="entry name" value="DUF547"/>
</dbReference>